<evidence type="ECO:0000256" key="1">
    <source>
        <dbReference type="ARBA" id="ARBA00022741"/>
    </source>
</evidence>
<keyword evidence="7" id="KW-1185">Reference proteome</keyword>
<protein>
    <submittedName>
        <fullName evidence="6">CAMK protein kinase</fullName>
    </submittedName>
</protein>
<feature type="region of interest" description="Disordered" evidence="4">
    <location>
        <begin position="224"/>
        <end position="254"/>
    </location>
</feature>
<keyword evidence="6" id="KW-0808">Transferase</keyword>
<name>A0A2B7X6Q6_POLH7</name>
<feature type="compositionally biased region" description="Acidic residues" evidence="4">
    <location>
        <begin position="889"/>
        <end position="900"/>
    </location>
</feature>
<evidence type="ECO:0000313" key="6">
    <source>
        <dbReference type="EMBL" id="PGH04453.1"/>
    </source>
</evidence>
<dbReference type="InterPro" id="IPR013087">
    <property type="entry name" value="Znf_C2H2_type"/>
</dbReference>
<sequence>MHSYIATEVRSCIQEFGELPTSLEARGDVELSSQLGEERDRFHIWAGNIGAFQQLPNKTSLDWRLRNAPKISAQVIELLEDIREALSDISSIALGNRENRRDIFSLSELNEISSCGDMIIDNDTTEITELQEILETLQDSITGLFRISSLISEATPRDRYIKALMSSTHRQFDESFDISHVMHRFPRLRHDDRKWLGTRLGKAIARRRGYLRYCREHRERLGREDNCAPDTQPALELQPKTNTSNLGDKRTVGTSPSMFATTAASTFVTQMIPQNDLQELVSNDGQSELSVTTAGEEFNDAELKIMPLGEVIGQRNGAFECPYCKNILNIKQERKWRKHVLSDLRPYVCTFKECELRMFGERRAWFLHELEHHRAQWQCRFCTSQPFHDKGSLELHLARRHHELCSASQLHSLLELSRQSPEYIAANDCPFCDDFEARLRLTDQIEAPSTVLISSTQFSRHVASHMEQLALFAIPRGYLEKDDMGSGNSAMANFDEGEDSQASAVRSELYCESLPKLIDQGATVSDGQVTLVDDKGPVMNLAVGTDLIVPTLDGFRAHARKLNPRLQPAIMERVAKEQTLRYKKLVDLKLKHADAVSQHMCAAGKHCFNQGGIATYLTPQTSPKNPQFLVNSSRTPEDGLSDGVVVSALFPPGVPLPPVSHLPAEFECSLCFKVKKFQKPSDWTKHVHEDLQPFTCTFPECTEPKSFKRKADWVRHEDVKHRHLVWWTCNFPDCLYTSDRKDKFIQHLALEHKILDPKNASARSQLNKNLHAVLAVYPLTREQSLEERRTLVDECKHETEKKVEGEACCFCGNVYSRQKKLADHMARHMEQISMPVLELVKHVKVAGKSDTSGIHNGPPIPKLMSPMPGKVPTPGLTTAVYNPVTAHGEDDDEFGDDDDGVSLSDGNRPISQQEHLPGQREVVLSPESSDLSGSFESPSLQPDPQAAQQGPSTADLDEPGTVGQTEGLERSRDTSGFKERYRIIQQLGRGHFATVYHCVERSTGVHYAVKRFGKPAGESQRQDDGIQNEIAILKGVSHPNVLSLKDTFDESDAMYLVQELAPEGELLNWIVAHEKLTEDETRHVFRQLFHGLKHLHERNIIHRDIKPENILLLDTKLTVKLADFCLAEIIGEDSFTTTLSGTPSYIAPEVLENSRHGRCTRAIDIWSLGVVLYICLCGFPPFSDELYSRENPYTLTDQIKMGIFDYPSPYWDHINDPALDLIDRMLTVDPDQRITINECLEHPWLTNTYPNVADSIEGLTGASDQFDFSRRKVARERTLLSSINSQPTQPEER</sequence>
<dbReference type="PROSITE" id="PS00028">
    <property type="entry name" value="ZINC_FINGER_C2H2_1"/>
    <property type="match status" value="1"/>
</dbReference>
<dbReference type="Gene3D" id="1.10.510.10">
    <property type="entry name" value="Transferase(Phosphotransferase) domain 1"/>
    <property type="match status" value="1"/>
</dbReference>
<dbReference type="InterPro" id="IPR000719">
    <property type="entry name" value="Prot_kinase_dom"/>
</dbReference>
<dbReference type="GO" id="GO:0005524">
    <property type="term" value="F:ATP binding"/>
    <property type="evidence" value="ECO:0007669"/>
    <property type="project" value="UniProtKB-UniRule"/>
</dbReference>
<keyword evidence="2 3" id="KW-0067">ATP-binding</keyword>
<evidence type="ECO:0000259" key="5">
    <source>
        <dbReference type="PROSITE" id="PS50011"/>
    </source>
</evidence>
<keyword evidence="1 3" id="KW-0547">Nucleotide-binding</keyword>
<dbReference type="CDD" id="cd05117">
    <property type="entry name" value="STKc_CAMK"/>
    <property type="match status" value="1"/>
</dbReference>
<keyword evidence="6" id="KW-0418">Kinase</keyword>
<evidence type="ECO:0000256" key="4">
    <source>
        <dbReference type="SAM" id="MobiDB-lite"/>
    </source>
</evidence>
<dbReference type="EMBL" id="PDNA01000199">
    <property type="protein sequence ID" value="PGH04453.1"/>
    <property type="molecule type" value="Genomic_DNA"/>
</dbReference>
<feature type="binding site" evidence="3">
    <location>
        <position position="1010"/>
    </location>
    <ligand>
        <name>ATP</name>
        <dbReference type="ChEBI" id="CHEBI:30616"/>
    </ligand>
</feature>
<dbReference type="Pfam" id="PF00069">
    <property type="entry name" value="Pkinase"/>
    <property type="match status" value="1"/>
</dbReference>
<dbReference type="Proteomes" id="UP000224634">
    <property type="component" value="Unassembled WGS sequence"/>
</dbReference>
<dbReference type="PROSITE" id="PS00107">
    <property type="entry name" value="PROTEIN_KINASE_ATP"/>
    <property type="match status" value="1"/>
</dbReference>
<dbReference type="STRING" id="1447883.A0A2B7X6Q6"/>
<comment type="caution">
    <text evidence="6">The sequence shown here is derived from an EMBL/GenBank/DDBJ whole genome shotgun (WGS) entry which is preliminary data.</text>
</comment>
<dbReference type="SMART" id="SM00220">
    <property type="entry name" value="S_TKc"/>
    <property type="match status" value="1"/>
</dbReference>
<proteinExistence type="predicted"/>
<gene>
    <name evidence="6" type="ORF">AJ80_08506</name>
</gene>
<dbReference type="InterPro" id="IPR017441">
    <property type="entry name" value="Protein_kinase_ATP_BS"/>
</dbReference>
<feature type="region of interest" description="Disordered" evidence="4">
    <location>
        <begin position="848"/>
        <end position="975"/>
    </location>
</feature>
<feature type="compositionally biased region" description="Polar residues" evidence="4">
    <location>
        <begin position="926"/>
        <end position="952"/>
    </location>
</feature>
<dbReference type="SUPFAM" id="SSF56112">
    <property type="entry name" value="Protein kinase-like (PK-like)"/>
    <property type="match status" value="1"/>
</dbReference>
<dbReference type="OrthoDB" id="5315052at2759"/>
<dbReference type="InterPro" id="IPR011009">
    <property type="entry name" value="Kinase-like_dom_sf"/>
</dbReference>
<dbReference type="Pfam" id="PF26082">
    <property type="entry name" value="zf-C2H2_AcuF"/>
    <property type="match status" value="2"/>
</dbReference>
<dbReference type="SMART" id="SM00355">
    <property type="entry name" value="ZnF_C2H2"/>
    <property type="match status" value="5"/>
</dbReference>
<evidence type="ECO:0000256" key="3">
    <source>
        <dbReference type="PROSITE-ProRule" id="PRU10141"/>
    </source>
</evidence>
<dbReference type="FunFam" id="1.10.510.10:FF:001380">
    <property type="entry name" value="Checkpoint kinase 2-like protein"/>
    <property type="match status" value="1"/>
</dbReference>
<evidence type="ECO:0000313" key="7">
    <source>
        <dbReference type="Proteomes" id="UP000224634"/>
    </source>
</evidence>
<feature type="domain" description="Protein kinase" evidence="5">
    <location>
        <begin position="981"/>
        <end position="1245"/>
    </location>
</feature>
<dbReference type="GO" id="GO:0004672">
    <property type="term" value="F:protein kinase activity"/>
    <property type="evidence" value="ECO:0007669"/>
    <property type="project" value="InterPro"/>
</dbReference>
<feature type="compositionally biased region" description="Polar residues" evidence="4">
    <location>
        <begin position="239"/>
        <end position="254"/>
    </location>
</feature>
<dbReference type="PROSITE" id="PS50011">
    <property type="entry name" value="PROTEIN_KINASE_DOM"/>
    <property type="match status" value="1"/>
</dbReference>
<accession>A0A2B7X6Q6</accession>
<organism evidence="6 7">
    <name type="scientific">Polytolypa hystricis (strain UAMH7299)</name>
    <dbReference type="NCBI Taxonomy" id="1447883"/>
    <lineage>
        <taxon>Eukaryota</taxon>
        <taxon>Fungi</taxon>
        <taxon>Dikarya</taxon>
        <taxon>Ascomycota</taxon>
        <taxon>Pezizomycotina</taxon>
        <taxon>Eurotiomycetes</taxon>
        <taxon>Eurotiomycetidae</taxon>
        <taxon>Onygenales</taxon>
        <taxon>Onygenales incertae sedis</taxon>
        <taxon>Polytolypa</taxon>
    </lineage>
</organism>
<reference evidence="6 7" key="1">
    <citation type="submission" date="2017-10" db="EMBL/GenBank/DDBJ databases">
        <title>Comparative genomics in systemic dimorphic fungi from Ajellomycetaceae.</title>
        <authorList>
            <person name="Munoz J.F."/>
            <person name="Mcewen J.G."/>
            <person name="Clay O.K."/>
            <person name="Cuomo C.A."/>
        </authorList>
    </citation>
    <scope>NUCLEOTIDE SEQUENCE [LARGE SCALE GENOMIC DNA]</scope>
    <source>
        <strain evidence="6 7">UAMH7299</strain>
    </source>
</reference>
<dbReference type="PROSITE" id="PS00108">
    <property type="entry name" value="PROTEIN_KINASE_ST"/>
    <property type="match status" value="1"/>
</dbReference>
<dbReference type="PANTHER" id="PTHR35391:SF7">
    <property type="entry name" value="C2H2-TYPE DOMAIN-CONTAINING PROTEIN"/>
    <property type="match status" value="1"/>
</dbReference>
<dbReference type="PANTHER" id="PTHR35391">
    <property type="entry name" value="C2H2-TYPE DOMAIN-CONTAINING PROTEIN-RELATED"/>
    <property type="match status" value="1"/>
</dbReference>
<evidence type="ECO:0000256" key="2">
    <source>
        <dbReference type="ARBA" id="ARBA00022840"/>
    </source>
</evidence>
<dbReference type="InterPro" id="IPR058925">
    <property type="entry name" value="zf-C2H2_AcuF"/>
</dbReference>
<dbReference type="InterPro" id="IPR008271">
    <property type="entry name" value="Ser/Thr_kinase_AS"/>
</dbReference>